<dbReference type="Proteomes" id="UP000797356">
    <property type="component" value="Chromosome 7"/>
</dbReference>
<organism evidence="2 3">
    <name type="scientific">Cocos nucifera</name>
    <name type="common">Coconut palm</name>
    <dbReference type="NCBI Taxonomy" id="13894"/>
    <lineage>
        <taxon>Eukaryota</taxon>
        <taxon>Viridiplantae</taxon>
        <taxon>Streptophyta</taxon>
        <taxon>Embryophyta</taxon>
        <taxon>Tracheophyta</taxon>
        <taxon>Spermatophyta</taxon>
        <taxon>Magnoliopsida</taxon>
        <taxon>Liliopsida</taxon>
        <taxon>Arecaceae</taxon>
        <taxon>Arecoideae</taxon>
        <taxon>Cocoseae</taxon>
        <taxon>Attaleinae</taxon>
        <taxon>Cocos</taxon>
    </lineage>
</organism>
<reference evidence="2" key="1">
    <citation type="journal article" date="2017" name="Gigascience">
        <title>The genome draft of coconut (Cocos nucifera).</title>
        <authorList>
            <person name="Xiao Y."/>
            <person name="Xu P."/>
            <person name="Fan H."/>
            <person name="Baudouin L."/>
            <person name="Xia W."/>
            <person name="Bocs S."/>
            <person name="Xu J."/>
            <person name="Li Q."/>
            <person name="Guo A."/>
            <person name="Zhou L."/>
            <person name="Li J."/>
            <person name="Wu Y."/>
            <person name="Ma Z."/>
            <person name="Armero A."/>
            <person name="Issali A.E."/>
            <person name="Liu N."/>
            <person name="Peng M."/>
            <person name="Yang Y."/>
        </authorList>
    </citation>
    <scope>NUCLEOTIDE SEQUENCE</scope>
    <source>
        <tissue evidence="2">Spear leaf of Hainan Tall coconut</tissue>
    </source>
</reference>
<dbReference type="AlphaFoldDB" id="A0A8K0IHS9"/>
<feature type="compositionally biased region" description="Polar residues" evidence="1">
    <location>
        <begin position="11"/>
        <end position="21"/>
    </location>
</feature>
<evidence type="ECO:0000313" key="2">
    <source>
        <dbReference type="EMBL" id="KAG1355393.1"/>
    </source>
</evidence>
<accession>A0A8K0IHS9</accession>
<evidence type="ECO:0000313" key="3">
    <source>
        <dbReference type="Proteomes" id="UP000797356"/>
    </source>
</evidence>
<protein>
    <submittedName>
        <fullName evidence="2">Uncharacterized protein</fullName>
    </submittedName>
</protein>
<gene>
    <name evidence="2" type="ORF">COCNU_07G015050</name>
</gene>
<comment type="caution">
    <text evidence="2">The sequence shown here is derived from an EMBL/GenBank/DDBJ whole genome shotgun (WGS) entry which is preliminary data.</text>
</comment>
<feature type="region of interest" description="Disordered" evidence="1">
    <location>
        <begin position="54"/>
        <end position="95"/>
    </location>
</feature>
<proteinExistence type="predicted"/>
<evidence type="ECO:0000256" key="1">
    <source>
        <dbReference type="SAM" id="MobiDB-lite"/>
    </source>
</evidence>
<sequence length="95" mass="10646">MASPNVRDRSTPTIAPTATTLRNTFGSKMRLKSSSKRDGWVYSFDASLKQEKIGQGCCHSQKRQEGRPSRGVINITPRRSDSTSQRQNQEKHAPN</sequence>
<reference evidence="2" key="2">
    <citation type="submission" date="2019-07" db="EMBL/GenBank/DDBJ databases">
        <authorList>
            <person name="Yang Y."/>
            <person name="Bocs S."/>
            <person name="Baudouin L."/>
        </authorList>
    </citation>
    <scope>NUCLEOTIDE SEQUENCE</scope>
    <source>
        <tissue evidence="2">Spear leaf of Hainan Tall coconut</tissue>
    </source>
</reference>
<name>A0A8K0IHS9_COCNU</name>
<keyword evidence="3" id="KW-1185">Reference proteome</keyword>
<feature type="region of interest" description="Disordered" evidence="1">
    <location>
        <begin position="1"/>
        <end position="21"/>
    </location>
</feature>
<feature type="compositionally biased region" description="Basic and acidic residues" evidence="1">
    <location>
        <begin position="1"/>
        <end position="10"/>
    </location>
</feature>
<dbReference type="EMBL" id="CM017878">
    <property type="protein sequence ID" value="KAG1355393.1"/>
    <property type="molecule type" value="Genomic_DNA"/>
</dbReference>